<proteinExistence type="predicted"/>
<dbReference type="AlphaFoldDB" id="A0A1X7U712"/>
<organism evidence="1">
    <name type="scientific">Amphimedon queenslandica</name>
    <name type="common">Sponge</name>
    <dbReference type="NCBI Taxonomy" id="400682"/>
    <lineage>
        <taxon>Eukaryota</taxon>
        <taxon>Metazoa</taxon>
        <taxon>Porifera</taxon>
        <taxon>Demospongiae</taxon>
        <taxon>Heteroscleromorpha</taxon>
        <taxon>Haplosclerida</taxon>
        <taxon>Niphatidae</taxon>
        <taxon>Amphimedon</taxon>
    </lineage>
</organism>
<dbReference type="EnsemblMetazoa" id="Aqu2.1.23712_001">
    <property type="protein sequence ID" value="Aqu2.1.23712_001"/>
    <property type="gene ID" value="Aqu2.1.23712"/>
</dbReference>
<reference evidence="1" key="1">
    <citation type="submission" date="2017-05" db="UniProtKB">
        <authorList>
            <consortium name="EnsemblMetazoa"/>
        </authorList>
    </citation>
    <scope>IDENTIFICATION</scope>
</reference>
<name>A0A1X7U712_AMPQE</name>
<dbReference type="InParanoid" id="A0A1X7U712"/>
<sequence length="159" mass="17927">MDKVEVRLYEPTSMSYCQEWGKLSDALSNGKGANYSTIQVAEDVDLTLTTNTETLEQDDTPLKKLRPQHKTASCCYIDVSEFVQGKVLIEVVAISYEEPRPHERDKGDDVSRCCVEAKIKIKFSVNSVSAYIDCSFSRKLQVNQEVDLTFVCSRDLLTS</sequence>
<protein>
    <submittedName>
        <fullName evidence="1">Uncharacterized protein</fullName>
    </submittedName>
</protein>
<evidence type="ECO:0000313" key="1">
    <source>
        <dbReference type="EnsemblMetazoa" id="Aqu2.1.23712_001"/>
    </source>
</evidence>
<accession>A0A1X7U712</accession>
<dbReference type="OrthoDB" id="10262646at2759"/>